<dbReference type="Proteomes" id="UP001596108">
    <property type="component" value="Unassembled WGS sequence"/>
</dbReference>
<organism evidence="1 2">
    <name type="scientific">Cohnella yongneupensis</name>
    <dbReference type="NCBI Taxonomy" id="425006"/>
    <lineage>
        <taxon>Bacteria</taxon>
        <taxon>Bacillati</taxon>
        <taxon>Bacillota</taxon>
        <taxon>Bacilli</taxon>
        <taxon>Bacillales</taxon>
        <taxon>Paenibacillaceae</taxon>
        <taxon>Cohnella</taxon>
    </lineage>
</organism>
<dbReference type="InterPro" id="IPR032720">
    <property type="entry name" value="Cys_rich_CWC"/>
</dbReference>
<evidence type="ECO:0000313" key="2">
    <source>
        <dbReference type="Proteomes" id="UP001596108"/>
    </source>
</evidence>
<gene>
    <name evidence="1" type="ORF">ACFPQ4_23200</name>
</gene>
<accession>A0ABW0R547</accession>
<keyword evidence="2" id="KW-1185">Reference proteome</keyword>
<reference evidence="2" key="1">
    <citation type="journal article" date="2019" name="Int. J. Syst. Evol. Microbiol.">
        <title>The Global Catalogue of Microorganisms (GCM) 10K type strain sequencing project: providing services to taxonomists for standard genome sequencing and annotation.</title>
        <authorList>
            <consortium name="The Broad Institute Genomics Platform"/>
            <consortium name="The Broad Institute Genome Sequencing Center for Infectious Disease"/>
            <person name="Wu L."/>
            <person name="Ma J."/>
        </authorList>
    </citation>
    <scope>NUCLEOTIDE SEQUENCE [LARGE SCALE GENOMIC DNA]</scope>
    <source>
        <strain evidence="2">CGMCC 1.18578</strain>
    </source>
</reference>
<sequence>MNCPICGNDSGCGMEAGKAAEDCWCSKAKFPPRTLALVPGALRDKACICQSCLARAEEAGDNGRE</sequence>
<dbReference type="RefSeq" id="WP_378114298.1">
    <property type="nucleotide sequence ID" value="NZ_JBHSNC010000057.1"/>
</dbReference>
<comment type="caution">
    <text evidence="1">The sequence shown here is derived from an EMBL/GenBank/DDBJ whole genome shotgun (WGS) entry which is preliminary data.</text>
</comment>
<evidence type="ECO:0000313" key="1">
    <source>
        <dbReference type="EMBL" id="MFC5532333.1"/>
    </source>
</evidence>
<proteinExistence type="predicted"/>
<dbReference type="EMBL" id="JBHSNC010000057">
    <property type="protein sequence ID" value="MFC5532333.1"/>
    <property type="molecule type" value="Genomic_DNA"/>
</dbReference>
<protein>
    <submittedName>
        <fullName evidence="1">Cysteine-rich CWC family protein</fullName>
    </submittedName>
</protein>
<dbReference type="Pfam" id="PF14375">
    <property type="entry name" value="Cys_rich_CWC"/>
    <property type="match status" value="1"/>
</dbReference>
<name>A0ABW0R547_9BACL</name>